<dbReference type="EMBL" id="VBAM01000164">
    <property type="protein sequence ID" value="TMJ13245.1"/>
    <property type="molecule type" value="Genomic_DNA"/>
</dbReference>
<dbReference type="Gene3D" id="3.40.630.10">
    <property type="entry name" value="Zn peptidases"/>
    <property type="match status" value="1"/>
</dbReference>
<gene>
    <name evidence="2" type="ORF">E6H02_05355</name>
</gene>
<evidence type="ECO:0000259" key="1">
    <source>
        <dbReference type="Pfam" id="PF04389"/>
    </source>
</evidence>
<evidence type="ECO:0000313" key="2">
    <source>
        <dbReference type="EMBL" id="TMJ13245.1"/>
    </source>
</evidence>
<reference evidence="2 3" key="1">
    <citation type="journal article" date="2019" name="Nat. Microbiol.">
        <title>Mediterranean grassland soil C-N compound turnover is dependent on rainfall and depth, and is mediated by genomically divergent microorganisms.</title>
        <authorList>
            <person name="Diamond S."/>
            <person name="Andeer P.F."/>
            <person name="Li Z."/>
            <person name="Crits-Christoph A."/>
            <person name="Burstein D."/>
            <person name="Anantharaman K."/>
            <person name="Lane K.R."/>
            <person name="Thomas B.C."/>
            <person name="Pan C."/>
            <person name="Northen T.R."/>
            <person name="Banfield J.F."/>
        </authorList>
    </citation>
    <scope>NUCLEOTIDE SEQUENCE [LARGE SCALE GENOMIC DNA]</scope>
    <source>
        <strain evidence="2">NP_5</strain>
    </source>
</reference>
<protein>
    <submittedName>
        <fullName evidence="2">Zn-dependent exopeptidase M28</fullName>
    </submittedName>
</protein>
<proteinExistence type="predicted"/>
<comment type="caution">
    <text evidence="2">The sequence shown here is derived from an EMBL/GenBank/DDBJ whole genome shotgun (WGS) entry which is preliminary data.</text>
</comment>
<dbReference type="Pfam" id="PF04389">
    <property type="entry name" value="Peptidase_M28"/>
    <property type="match status" value="1"/>
</dbReference>
<dbReference type="SUPFAM" id="SSF53187">
    <property type="entry name" value="Zn-dependent exopeptidases"/>
    <property type="match status" value="1"/>
</dbReference>
<organism evidence="2 3">
    <name type="scientific">Candidatus Segetimicrobium genomatis</name>
    <dbReference type="NCBI Taxonomy" id="2569760"/>
    <lineage>
        <taxon>Bacteria</taxon>
        <taxon>Bacillati</taxon>
        <taxon>Candidatus Sysuimicrobiota</taxon>
        <taxon>Candidatus Sysuimicrobiia</taxon>
        <taxon>Candidatus Sysuimicrobiales</taxon>
        <taxon>Candidatus Segetimicrobiaceae</taxon>
        <taxon>Candidatus Segetimicrobium</taxon>
    </lineage>
</organism>
<name>A0A537LZ22_9BACT</name>
<dbReference type="InterPro" id="IPR007484">
    <property type="entry name" value="Peptidase_M28"/>
</dbReference>
<accession>A0A537LZ22</accession>
<evidence type="ECO:0000313" key="3">
    <source>
        <dbReference type="Proteomes" id="UP000320393"/>
    </source>
</evidence>
<feature type="domain" description="Peptidase M28" evidence="1">
    <location>
        <begin position="20"/>
        <end position="72"/>
    </location>
</feature>
<dbReference type="AlphaFoldDB" id="A0A537LZ22"/>
<dbReference type="Proteomes" id="UP000320393">
    <property type="component" value="Unassembled WGS sequence"/>
</dbReference>
<sequence>MWRAWASASSFRHIREAIHSSRSRSDHVNFERAGVPVVFLFRPDDPEFDTPRDTVDRVDPRLLEVSGRLATAIILAIAGDGR</sequence>